<dbReference type="Pfam" id="PF06320">
    <property type="entry name" value="GCN5L1"/>
    <property type="match status" value="1"/>
</dbReference>
<feature type="compositionally biased region" description="Basic and acidic residues" evidence="3">
    <location>
        <begin position="765"/>
        <end position="775"/>
    </location>
</feature>
<feature type="compositionally biased region" description="Low complexity" evidence="3">
    <location>
        <begin position="186"/>
        <end position="197"/>
    </location>
</feature>
<evidence type="ECO:0000256" key="1">
    <source>
        <dbReference type="ARBA" id="ARBA00007133"/>
    </source>
</evidence>
<gene>
    <name evidence="4" type="ORF">SEUCBS140593_007349</name>
</gene>
<proteinExistence type="inferred from homology"/>
<feature type="compositionally biased region" description="Low complexity" evidence="3">
    <location>
        <begin position="20"/>
        <end position="68"/>
    </location>
</feature>
<feature type="compositionally biased region" description="Basic and acidic residues" evidence="3">
    <location>
        <begin position="542"/>
        <end position="555"/>
    </location>
</feature>
<evidence type="ECO:0000256" key="3">
    <source>
        <dbReference type="SAM" id="MobiDB-lite"/>
    </source>
</evidence>
<feature type="compositionally biased region" description="Basic and acidic residues" evidence="3">
    <location>
        <begin position="623"/>
        <end position="633"/>
    </location>
</feature>
<feature type="region of interest" description="Disordered" evidence="3">
    <location>
        <begin position="1"/>
        <end position="124"/>
    </location>
</feature>
<feature type="compositionally biased region" description="Polar residues" evidence="3">
    <location>
        <begin position="397"/>
        <end position="407"/>
    </location>
</feature>
<evidence type="ECO:0000313" key="4">
    <source>
        <dbReference type="EMBL" id="CAK7229742.1"/>
    </source>
</evidence>
<feature type="region of interest" description="Disordered" evidence="3">
    <location>
        <begin position="167"/>
        <end position="222"/>
    </location>
</feature>
<feature type="compositionally biased region" description="Basic and acidic residues" evidence="3">
    <location>
        <begin position="709"/>
        <end position="718"/>
    </location>
</feature>
<dbReference type="PANTHER" id="PTHR13073:SF0">
    <property type="entry name" value="BIOGENESIS OF LYSOSOME-RELATED ORGANELLES COMPLEX 1 SUBUNIT 1"/>
    <property type="match status" value="1"/>
</dbReference>
<protein>
    <recommendedName>
        <fullName evidence="2">Biogenesis of lysosome-related organelles complex 1 subunit 1</fullName>
    </recommendedName>
</protein>
<name>A0ABP0CDQ8_9PEZI</name>
<reference evidence="4 5" key="1">
    <citation type="submission" date="2024-01" db="EMBL/GenBank/DDBJ databases">
        <authorList>
            <person name="Allen C."/>
            <person name="Tagirdzhanova G."/>
        </authorList>
    </citation>
    <scope>NUCLEOTIDE SEQUENCE [LARGE SCALE GENOMIC DNA]</scope>
</reference>
<comment type="similarity">
    <text evidence="1">Belongs to the BLOC1S1 family.</text>
</comment>
<evidence type="ECO:0000256" key="2">
    <source>
        <dbReference type="ARBA" id="ARBA00019577"/>
    </source>
</evidence>
<feature type="compositionally biased region" description="Basic and acidic residues" evidence="3">
    <location>
        <begin position="479"/>
        <end position="497"/>
    </location>
</feature>
<feature type="region of interest" description="Disordered" evidence="3">
    <location>
        <begin position="319"/>
        <end position="782"/>
    </location>
</feature>
<evidence type="ECO:0000313" key="5">
    <source>
        <dbReference type="Proteomes" id="UP001642482"/>
    </source>
</evidence>
<dbReference type="PANTHER" id="PTHR13073">
    <property type="entry name" value="BLOC-1 COMPLEX SUBUNIT 1"/>
    <property type="match status" value="1"/>
</dbReference>
<feature type="compositionally biased region" description="Polar residues" evidence="3">
    <location>
        <begin position="1"/>
        <end position="14"/>
    </location>
</feature>
<feature type="compositionally biased region" description="Low complexity" evidence="3">
    <location>
        <begin position="355"/>
        <end position="375"/>
    </location>
</feature>
<feature type="compositionally biased region" description="Acidic residues" evidence="3">
    <location>
        <begin position="344"/>
        <end position="354"/>
    </location>
</feature>
<feature type="compositionally biased region" description="Basic and acidic residues" evidence="3">
    <location>
        <begin position="734"/>
        <end position="744"/>
    </location>
</feature>
<dbReference type="InterPro" id="IPR009395">
    <property type="entry name" value="BLOC1S1"/>
</dbReference>
<feature type="compositionally biased region" description="Basic and acidic residues" evidence="3">
    <location>
        <begin position="576"/>
        <end position="596"/>
    </location>
</feature>
<feature type="compositionally biased region" description="Basic and acidic residues" evidence="3">
    <location>
        <begin position="70"/>
        <end position="84"/>
    </location>
</feature>
<feature type="compositionally biased region" description="Basic and acidic residues" evidence="3">
    <location>
        <begin position="430"/>
        <end position="444"/>
    </location>
</feature>
<feature type="compositionally biased region" description="Low complexity" evidence="3">
    <location>
        <begin position="207"/>
        <end position="219"/>
    </location>
</feature>
<keyword evidence="5" id="KW-1185">Reference proteome</keyword>
<dbReference type="Proteomes" id="UP001642482">
    <property type="component" value="Unassembled WGS sequence"/>
</dbReference>
<feature type="compositionally biased region" description="Low complexity" evidence="3">
    <location>
        <begin position="85"/>
        <end position="124"/>
    </location>
</feature>
<sequence>MADSASGSASNPTPLTVAGAASSSTSPPLPPLLSRLSSPRAALPSVSAVSVSGSSSGAPAPATSARASLSKRDESMLRVVRRADSVTSATVTSTSATTPSTVTASAASPRDAPTSSVSSLSLPVHGEPPGLDVVGAAPLPPLEAENAVPADGLAGQGLLNLPGQTVTAGPSSVATAPAAMTSAPFQQPHPGSQGHPHPSLPPPPPLASRLQPSLPSASAQRHIAEARQAIDASIANLLDSQLQSRAVLMHSNMRAISGQQRDLGKAVVGLRKANDDLAHLVHETLGPLKEVGNVQNWTEMQFQGLLGIEETLRLVREKRERRERAEAERQARREARRAARLEAGEDPDGDDESDGSSYYSGSYSSSYFTGSSRSGSRSRSHSRSRNGSPDRSKSAPEPQSSVSQSNKGKGKAKIEDIVENVRAISSATNRRKEIKDTTDQEKKKLSGQTDVIPAILRTETPDKGKGKEIAAEGSIQSTAKDDDLPKTEPEERQKPADVVETVVKPLSEAPGEPKGEPATDVEESGPPPAAQEESPKEEEEVRPEVAVDAEQKVDEQPGEASISLENPAETDIATENDQKQAEDTVPHAADRSIEAELHEEDTVASNTNTALTAEVPLVDEEQPEKAEEQKPHTVEATPENVVDKETGTTAREIVDPLPESGIEEKEKDTSAAPNDITGLSNNTTEIDAHQQAACSDERTPEAAATSNIETKEDERIAAQEDVDLAQEEIAGKNAGRDHDEHTPSDKQTTLEDIPTTDMEALSTPEAKDVQSKEAQEAASEAMEVTESVAKNIIVSEAV</sequence>
<organism evidence="4 5">
    <name type="scientific">Sporothrix eucalyptigena</name>
    <dbReference type="NCBI Taxonomy" id="1812306"/>
    <lineage>
        <taxon>Eukaryota</taxon>
        <taxon>Fungi</taxon>
        <taxon>Dikarya</taxon>
        <taxon>Ascomycota</taxon>
        <taxon>Pezizomycotina</taxon>
        <taxon>Sordariomycetes</taxon>
        <taxon>Sordariomycetidae</taxon>
        <taxon>Ophiostomatales</taxon>
        <taxon>Ophiostomataceae</taxon>
        <taxon>Sporothrix</taxon>
    </lineage>
</organism>
<dbReference type="EMBL" id="CAWUHD010000088">
    <property type="protein sequence ID" value="CAK7229742.1"/>
    <property type="molecule type" value="Genomic_DNA"/>
</dbReference>
<accession>A0ABP0CDQ8</accession>
<feature type="compositionally biased region" description="Basic and acidic residues" evidence="3">
    <location>
        <begin position="459"/>
        <end position="470"/>
    </location>
</feature>
<comment type="caution">
    <text evidence="4">The sequence shown here is derived from an EMBL/GenBank/DDBJ whole genome shotgun (WGS) entry which is preliminary data.</text>
</comment>
<feature type="compositionally biased region" description="Basic and acidic residues" evidence="3">
    <location>
        <begin position="319"/>
        <end position="343"/>
    </location>
</feature>